<dbReference type="PATRIC" id="fig|68170.10.peg.82"/>
<dbReference type="EMBL" id="JYJG01000002">
    <property type="protein sequence ID" value="KJK53417.1"/>
    <property type="molecule type" value="Genomic_DNA"/>
</dbReference>
<dbReference type="SMART" id="SM00862">
    <property type="entry name" value="Trans_reg_C"/>
    <property type="match status" value="1"/>
</dbReference>
<dbReference type="InterPro" id="IPR016032">
    <property type="entry name" value="Sig_transdc_resp-reg_C-effctor"/>
</dbReference>
<evidence type="ECO:0000256" key="1">
    <source>
        <dbReference type="ARBA" id="ARBA00005820"/>
    </source>
</evidence>
<keyword evidence="2" id="KW-0805">Transcription regulation</keyword>
<keyword evidence="4" id="KW-0804">Transcription</keyword>
<dbReference type="PROSITE" id="PS51755">
    <property type="entry name" value="OMPR_PHOB"/>
    <property type="match status" value="1"/>
</dbReference>
<dbReference type="STRING" id="68170.GCA_000974445_07989"/>
<dbReference type="InterPro" id="IPR001867">
    <property type="entry name" value="OmpR/PhoB-type_DNA-bd"/>
</dbReference>
<dbReference type="SUPFAM" id="SSF48452">
    <property type="entry name" value="TPR-like"/>
    <property type="match status" value="1"/>
</dbReference>
<dbReference type="AlphaFoldDB" id="A0A0F0HGI7"/>
<dbReference type="Pfam" id="PF00486">
    <property type="entry name" value="Trans_reg_C"/>
    <property type="match status" value="1"/>
</dbReference>
<name>A0A0F0HGI7_LENAE</name>
<dbReference type="InterPro" id="IPR036388">
    <property type="entry name" value="WH-like_DNA-bd_sf"/>
</dbReference>
<dbReference type="GO" id="GO:0006355">
    <property type="term" value="P:regulation of DNA-templated transcription"/>
    <property type="evidence" value="ECO:0007669"/>
    <property type="project" value="InterPro"/>
</dbReference>
<dbReference type="Pfam" id="PF03704">
    <property type="entry name" value="BTAD"/>
    <property type="match status" value="1"/>
</dbReference>
<dbReference type="eggNOG" id="COG3629">
    <property type="taxonomic scope" value="Bacteria"/>
</dbReference>
<reference evidence="7 8" key="1">
    <citation type="submission" date="2015-02" db="EMBL/GenBank/DDBJ databases">
        <authorList>
            <person name="Ju K.-S."/>
            <person name="Doroghazi J.R."/>
            <person name="Metcalf W."/>
        </authorList>
    </citation>
    <scope>NUCLEOTIDE SEQUENCE [LARGE SCALE GENOMIC DNA]</scope>
    <source>
        <strain evidence="7 8">NRRL B-16140</strain>
    </source>
</reference>
<dbReference type="OrthoDB" id="3208838at2"/>
<accession>A0A0F0HGI7</accession>
<dbReference type="SMART" id="SM01043">
    <property type="entry name" value="BTAD"/>
    <property type="match status" value="1"/>
</dbReference>
<evidence type="ECO:0000256" key="3">
    <source>
        <dbReference type="ARBA" id="ARBA00023125"/>
    </source>
</evidence>
<comment type="similarity">
    <text evidence="1">Belongs to the AfsR/DnrI/RedD regulatory family.</text>
</comment>
<feature type="DNA-binding region" description="OmpR/PhoB-type" evidence="5">
    <location>
        <begin position="1"/>
        <end position="100"/>
    </location>
</feature>
<organism evidence="7 8">
    <name type="scientific">Lentzea aerocolonigenes</name>
    <name type="common">Lechevalieria aerocolonigenes</name>
    <name type="synonym">Saccharothrix aerocolonigenes</name>
    <dbReference type="NCBI Taxonomy" id="68170"/>
    <lineage>
        <taxon>Bacteria</taxon>
        <taxon>Bacillati</taxon>
        <taxon>Actinomycetota</taxon>
        <taxon>Actinomycetes</taxon>
        <taxon>Pseudonocardiales</taxon>
        <taxon>Pseudonocardiaceae</taxon>
        <taxon>Lentzea</taxon>
    </lineage>
</organism>
<dbReference type="Gene3D" id="1.10.10.10">
    <property type="entry name" value="Winged helix-like DNA-binding domain superfamily/Winged helix DNA-binding domain"/>
    <property type="match status" value="1"/>
</dbReference>
<dbReference type="PANTHER" id="PTHR35807:SF1">
    <property type="entry name" value="TRANSCRIPTIONAL REGULATOR REDD"/>
    <property type="match status" value="1"/>
</dbReference>
<dbReference type="CDD" id="cd15831">
    <property type="entry name" value="BTAD"/>
    <property type="match status" value="1"/>
</dbReference>
<dbReference type="InterPro" id="IPR011990">
    <property type="entry name" value="TPR-like_helical_dom_sf"/>
</dbReference>
<feature type="domain" description="OmpR/PhoB-type" evidence="6">
    <location>
        <begin position="1"/>
        <end position="100"/>
    </location>
</feature>
<evidence type="ECO:0000256" key="4">
    <source>
        <dbReference type="ARBA" id="ARBA00023163"/>
    </source>
</evidence>
<dbReference type="RefSeq" id="WP_045309295.1">
    <property type="nucleotide sequence ID" value="NZ_JYJG01000002.1"/>
</dbReference>
<keyword evidence="3 5" id="KW-0238">DNA-binding</keyword>
<evidence type="ECO:0000256" key="5">
    <source>
        <dbReference type="PROSITE-ProRule" id="PRU01091"/>
    </source>
</evidence>
<dbReference type="Proteomes" id="UP000033393">
    <property type="component" value="Unassembled WGS sequence"/>
</dbReference>
<evidence type="ECO:0000313" key="8">
    <source>
        <dbReference type="Proteomes" id="UP000033393"/>
    </source>
</evidence>
<dbReference type="Gene3D" id="1.25.40.10">
    <property type="entry name" value="Tetratricopeptide repeat domain"/>
    <property type="match status" value="1"/>
</dbReference>
<protein>
    <submittedName>
        <fullName evidence="7">Regulatory protein</fullName>
    </submittedName>
</protein>
<dbReference type="GO" id="GO:0000160">
    <property type="term" value="P:phosphorelay signal transduction system"/>
    <property type="evidence" value="ECO:0007669"/>
    <property type="project" value="InterPro"/>
</dbReference>
<dbReference type="GO" id="GO:0003677">
    <property type="term" value="F:DNA binding"/>
    <property type="evidence" value="ECO:0007669"/>
    <property type="project" value="UniProtKB-UniRule"/>
</dbReference>
<dbReference type="InterPro" id="IPR051677">
    <property type="entry name" value="AfsR-DnrI-RedD_regulator"/>
</dbReference>
<gene>
    <name evidence="7" type="ORF">UK23_00400</name>
</gene>
<evidence type="ECO:0000259" key="6">
    <source>
        <dbReference type="PROSITE" id="PS51755"/>
    </source>
</evidence>
<sequence length="269" mass="29716">MQIKVLGPVEAKVNGRSVTPTAAKPRQILALLALHSGSVVSVPTLIEELWGDRPPRSARTTLQTYILQLRKLIGDALSASGESGAKELLVTRYGGYLLDVPPEAVDVHEFERLARTGQQAHEVEDYPSAARLLRQALEMWRGPAVVDVRPGMPLGIEVVRLEESRLSALEARIDAELRLGKHKALLSELSVLTVQNPMNENLCAQYMISLFRAGRQWQALDAFKGLRNTLIDELGVEPSSRLQSLQHAILTSDPRLDSAETRQLQRLLA</sequence>
<dbReference type="PANTHER" id="PTHR35807">
    <property type="entry name" value="TRANSCRIPTIONAL REGULATOR REDD-RELATED"/>
    <property type="match status" value="1"/>
</dbReference>
<dbReference type="InterPro" id="IPR005158">
    <property type="entry name" value="BTAD"/>
</dbReference>
<comment type="caution">
    <text evidence="7">The sequence shown here is derived from an EMBL/GenBank/DDBJ whole genome shotgun (WGS) entry which is preliminary data.</text>
</comment>
<evidence type="ECO:0000256" key="2">
    <source>
        <dbReference type="ARBA" id="ARBA00023015"/>
    </source>
</evidence>
<keyword evidence="8" id="KW-1185">Reference proteome</keyword>
<dbReference type="SUPFAM" id="SSF46894">
    <property type="entry name" value="C-terminal effector domain of the bipartite response regulators"/>
    <property type="match status" value="1"/>
</dbReference>
<proteinExistence type="inferred from homology"/>
<evidence type="ECO:0000313" key="7">
    <source>
        <dbReference type="EMBL" id="KJK53417.1"/>
    </source>
</evidence>